<keyword evidence="4" id="KW-1185">Reference proteome</keyword>
<dbReference type="OrthoDB" id="5398391at2759"/>
<dbReference type="InterPro" id="IPR036778">
    <property type="entry name" value="OHCU_decarboxylase_sf"/>
</dbReference>
<evidence type="ECO:0000256" key="1">
    <source>
        <dbReference type="ARBA" id="ARBA00022631"/>
    </source>
</evidence>
<accession>A0A8E2F5D7</accession>
<dbReference type="InterPro" id="IPR018020">
    <property type="entry name" value="OHCU_decarboxylase"/>
</dbReference>
<sequence length="53" mass="5968">VFVNGRSRPEVMANMRSRIARNDIAAERAEAIQAMCDIAVDRAQKLPQEQARL</sequence>
<gene>
    <name evidence="3" type="ORF">AOQ84DRAFT_288397</name>
</gene>
<dbReference type="Pfam" id="PF09349">
    <property type="entry name" value="OHCU_decarbox"/>
    <property type="match status" value="1"/>
</dbReference>
<feature type="domain" description="Oxo-4-hydroxy-4-carboxy-5-ureidoimidazoline decarboxylase" evidence="2">
    <location>
        <begin position="1"/>
        <end position="44"/>
    </location>
</feature>
<evidence type="ECO:0000259" key="2">
    <source>
        <dbReference type="Pfam" id="PF09349"/>
    </source>
</evidence>
<keyword evidence="1" id="KW-0659">Purine metabolism</keyword>
<dbReference type="SUPFAM" id="SSF158694">
    <property type="entry name" value="UraD-Like"/>
    <property type="match status" value="1"/>
</dbReference>
<name>A0A8E2F5D7_9PEZI</name>
<protein>
    <recommendedName>
        <fullName evidence="2">Oxo-4-hydroxy-4-carboxy-5-ureidoimidazoline decarboxylase domain-containing protein</fullName>
    </recommendedName>
</protein>
<reference evidence="3 4" key="1">
    <citation type="journal article" date="2016" name="Nat. Commun.">
        <title>Ectomycorrhizal ecology is imprinted in the genome of the dominant symbiotic fungus Cenococcum geophilum.</title>
        <authorList>
            <consortium name="DOE Joint Genome Institute"/>
            <person name="Peter M."/>
            <person name="Kohler A."/>
            <person name="Ohm R.A."/>
            <person name="Kuo A."/>
            <person name="Krutzmann J."/>
            <person name="Morin E."/>
            <person name="Arend M."/>
            <person name="Barry K.W."/>
            <person name="Binder M."/>
            <person name="Choi C."/>
            <person name="Clum A."/>
            <person name="Copeland A."/>
            <person name="Grisel N."/>
            <person name="Haridas S."/>
            <person name="Kipfer T."/>
            <person name="LaButti K."/>
            <person name="Lindquist E."/>
            <person name="Lipzen A."/>
            <person name="Maire R."/>
            <person name="Meier B."/>
            <person name="Mihaltcheva S."/>
            <person name="Molinier V."/>
            <person name="Murat C."/>
            <person name="Poggeler S."/>
            <person name="Quandt C.A."/>
            <person name="Sperisen C."/>
            <person name="Tritt A."/>
            <person name="Tisserant E."/>
            <person name="Crous P.W."/>
            <person name="Henrissat B."/>
            <person name="Nehls U."/>
            <person name="Egli S."/>
            <person name="Spatafora J.W."/>
            <person name="Grigoriev I.V."/>
            <person name="Martin F.M."/>
        </authorList>
    </citation>
    <scope>NUCLEOTIDE SEQUENCE [LARGE SCALE GENOMIC DNA]</scope>
    <source>
        <strain evidence="3 4">CBS 207.34</strain>
    </source>
</reference>
<dbReference type="Proteomes" id="UP000250140">
    <property type="component" value="Unassembled WGS sequence"/>
</dbReference>
<proteinExistence type="predicted"/>
<dbReference type="Gene3D" id="1.10.3330.10">
    <property type="entry name" value="Oxo-4-hydroxy-4-carboxy-5-ureidoimidazoline decarboxylase"/>
    <property type="match status" value="1"/>
</dbReference>
<dbReference type="GO" id="GO:0006144">
    <property type="term" value="P:purine nucleobase metabolic process"/>
    <property type="evidence" value="ECO:0007669"/>
    <property type="project" value="UniProtKB-KW"/>
</dbReference>
<evidence type="ECO:0000313" key="3">
    <source>
        <dbReference type="EMBL" id="OCL10861.1"/>
    </source>
</evidence>
<evidence type="ECO:0000313" key="4">
    <source>
        <dbReference type="Proteomes" id="UP000250140"/>
    </source>
</evidence>
<organism evidence="3 4">
    <name type="scientific">Glonium stellatum</name>
    <dbReference type="NCBI Taxonomy" id="574774"/>
    <lineage>
        <taxon>Eukaryota</taxon>
        <taxon>Fungi</taxon>
        <taxon>Dikarya</taxon>
        <taxon>Ascomycota</taxon>
        <taxon>Pezizomycotina</taxon>
        <taxon>Dothideomycetes</taxon>
        <taxon>Pleosporomycetidae</taxon>
        <taxon>Gloniales</taxon>
        <taxon>Gloniaceae</taxon>
        <taxon>Glonium</taxon>
    </lineage>
</organism>
<feature type="non-terminal residue" evidence="3">
    <location>
        <position position="53"/>
    </location>
</feature>
<dbReference type="AlphaFoldDB" id="A0A8E2F5D7"/>
<dbReference type="EMBL" id="KV749148">
    <property type="protein sequence ID" value="OCL10861.1"/>
    <property type="molecule type" value="Genomic_DNA"/>
</dbReference>